<keyword evidence="2" id="KW-0677">Repeat</keyword>
<dbReference type="GO" id="GO:0005737">
    <property type="term" value="C:cytoplasm"/>
    <property type="evidence" value="ECO:0007669"/>
    <property type="project" value="TreeGrafter"/>
</dbReference>
<keyword evidence="5" id="KW-1185">Reference proteome</keyword>
<organism evidence="4 5">
    <name type="scientific">Gomphillus americanus</name>
    <dbReference type="NCBI Taxonomy" id="1940652"/>
    <lineage>
        <taxon>Eukaryota</taxon>
        <taxon>Fungi</taxon>
        <taxon>Dikarya</taxon>
        <taxon>Ascomycota</taxon>
        <taxon>Pezizomycotina</taxon>
        <taxon>Lecanoromycetes</taxon>
        <taxon>OSLEUM clade</taxon>
        <taxon>Ostropomycetidae</taxon>
        <taxon>Ostropales</taxon>
        <taxon>Graphidaceae</taxon>
        <taxon>Gomphilloideae</taxon>
        <taxon>Gomphillus</taxon>
    </lineage>
</organism>
<accession>A0A8H3ENR0</accession>
<dbReference type="PANTHER" id="PTHR48051">
    <property type="match status" value="1"/>
</dbReference>
<dbReference type="EMBL" id="CAJPDQ010000004">
    <property type="protein sequence ID" value="CAF9908925.1"/>
    <property type="molecule type" value="Genomic_DNA"/>
</dbReference>
<dbReference type="InterPro" id="IPR050216">
    <property type="entry name" value="LRR_domain-containing"/>
</dbReference>
<feature type="compositionally biased region" description="Polar residues" evidence="3">
    <location>
        <begin position="349"/>
        <end position="358"/>
    </location>
</feature>
<feature type="compositionally biased region" description="Polar residues" evidence="3">
    <location>
        <begin position="7"/>
        <end position="24"/>
    </location>
</feature>
<dbReference type="AlphaFoldDB" id="A0A8H3ENR0"/>
<feature type="region of interest" description="Disordered" evidence="3">
    <location>
        <begin position="219"/>
        <end position="238"/>
    </location>
</feature>
<protein>
    <submittedName>
        <fullName evidence="4">Uncharacterized protein</fullName>
    </submittedName>
</protein>
<feature type="compositionally biased region" description="Polar residues" evidence="3">
    <location>
        <begin position="317"/>
        <end position="326"/>
    </location>
</feature>
<feature type="region of interest" description="Disordered" evidence="3">
    <location>
        <begin position="641"/>
        <end position="705"/>
    </location>
</feature>
<feature type="compositionally biased region" description="Polar residues" evidence="3">
    <location>
        <begin position="579"/>
        <end position="597"/>
    </location>
</feature>
<feature type="region of interest" description="Disordered" evidence="3">
    <location>
        <begin position="1"/>
        <end position="40"/>
    </location>
</feature>
<comment type="caution">
    <text evidence="4">The sequence shown here is derived from an EMBL/GenBank/DDBJ whole genome shotgun (WGS) entry which is preliminary data.</text>
</comment>
<dbReference type="SMART" id="SM00364">
    <property type="entry name" value="LRR_BAC"/>
    <property type="match status" value="3"/>
</dbReference>
<feature type="compositionally biased region" description="Polar residues" evidence="3">
    <location>
        <begin position="257"/>
        <end position="272"/>
    </location>
</feature>
<feature type="compositionally biased region" description="Low complexity" evidence="3">
    <location>
        <begin position="224"/>
        <end position="234"/>
    </location>
</feature>
<sequence>MEGEPSLGSSYNSDATSNQSSFHSTDYPPSRAETPIIDPRPAVPNIRSHVELLQLFQIAVETSRAQAIKKNAESEAMESSISLILDLTNRSLAEVPEEAVDVMKKEHARIIGFNFTGNFIADLPTRISEFSLTYLNLRNNNLSEFPNVIFSLSQLEVLDVCKNYLTEVPEDITKMKKLRFLAIRNNRLYDLPKSIGSADHLRIIKLDGNPLTEPLWSIVNGNQTSTSSPPTASPSKHDTAVEITARIKNFLKESSRQIDSSEIGSQSESQLDTPRATKRTSVRFPVKLANGNIPESGRESRSPGIIKPAIPTRSKQRMFSSSNGSSPVGRRPGVGPLSLGNERNRSHSESVVQATANARSKRMGMMSAKRLDSLEETNTGRNSLHFRGSSHASALRDRHEIYRSALGSASTNSVSPIAEVSDDTFTRRLSSIPERRSENLNSKRLDQVARGLVFAMDVFAAHLKRLLFQVKESQDQSLGPKSSTALLALRNLDIVLTALDKTPPDSGKAERRAVKTIKKACTACISAHKELLEASLRAVGTLTQLTDGRYLRSLVLLFYASCNEVYNSILFVVPKDTPNAQMSAPQGKSTAAKSIQTQPPPRLTIQAANSTRSAMTSYLSDDPRPYTAPVKRFRSDTLSSVRIGNTIKPPPAPQSAIPAYARSRSSSRSNHFGPGSLMSNTPPRTGDSLQMSSSTHSQTSQDYEQGELERVYASISTTIIQCHTKMSELISKTELRKNNVRTMREMEACQRILGKFKNLKAICEAIHKQMGKLKLNDPDTRRFKELCQAFIKYATDWESFVTSMVPERKLHPDLWSGADMKELKPLHQRHKVGAADTQAYLARSNDSQQNWKASGTRGHLLAHQNGHARLSRGDSNSLIASPYIPTTPLSAALGPAAQVTVPTVVPTSTTSVTAHVTTMPILSTSSTLDRSFRGNVFERADTLLNASTALPFMRNRDRGAL</sequence>
<dbReference type="Pfam" id="PF10428">
    <property type="entry name" value="SOG2"/>
    <property type="match status" value="1"/>
</dbReference>
<dbReference type="PANTHER" id="PTHR48051:SF54">
    <property type="entry name" value="LEUCINE-RICH REPEAT-CONTAINING PROTEIN"/>
    <property type="match status" value="1"/>
</dbReference>
<dbReference type="SUPFAM" id="SSF52058">
    <property type="entry name" value="L domain-like"/>
    <property type="match status" value="1"/>
</dbReference>
<evidence type="ECO:0000313" key="5">
    <source>
        <dbReference type="Proteomes" id="UP000664169"/>
    </source>
</evidence>
<feature type="region of interest" description="Disordered" evidence="3">
    <location>
        <begin position="614"/>
        <end position="633"/>
    </location>
</feature>
<dbReference type="Gene3D" id="3.80.10.10">
    <property type="entry name" value="Ribonuclease Inhibitor"/>
    <property type="match status" value="1"/>
</dbReference>
<evidence type="ECO:0000256" key="2">
    <source>
        <dbReference type="ARBA" id="ARBA00022737"/>
    </source>
</evidence>
<feature type="region of interest" description="Disordered" evidence="3">
    <location>
        <begin position="254"/>
        <end position="364"/>
    </location>
</feature>
<reference evidence="4" key="1">
    <citation type="submission" date="2021-03" db="EMBL/GenBank/DDBJ databases">
        <authorList>
            <person name="Tagirdzhanova G."/>
        </authorList>
    </citation>
    <scope>NUCLEOTIDE SEQUENCE</scope>
</reference>
<dbReference type="InterPro" id="IPR032675">
    <property type="entry name" value="LRR_dom_sf"/>
</dbReference>
<dbReference type="InterPro" id="IPR001611">
    <property type="entry name" value="Leu-rich_rpt"/>
</dbReference>
<keyword evidence="1" id="KW-0433">Leucine-rich repeat</keyword>
<dbReference type="OrthoDB" id="1394818at2759"/>
<evidence type="ECO:0000256" key="1">
    <source>
        <dbReference type="ARBA" id="ARBA00022614"/>
    </source>
</evidence>
<proteinExistence type="predicted"/>
<dbReference type="Pfam" id="PF13855">
    <property type="entry name" value="LRR_8"/>
    <property type="match status" value="1"/>
</dbReference>
<feature type="compositionally biased region" description="Low complexity" evidence="3">
    <location>
        <begin position="688"/>
        <end position="701"/>
    </location>
</feature>
<dbReference type="Proteomes" id="UP000664169">
    <property type="component" value="Unassembled WGS sequence"/>
</dbReference>
<dbReference type="PROSITE" id="PS51450">
    <property type="entry name" value="LRR"/>
    <property type="match status" value="1"/>
</dbReference>
<feature type="region of interest" description="Disordered" evidence="3">
    <location>
        <begin position="579"/>
        <end position="601"/>
    </location>
</feature>
<name>A0A8H3ENR0_9LECA</name>
<dbReference type="InterPro" id="IPR019487">
    <property type="entry name" value="RAM_signalling_pathway_SOG2"/>
</dbReference>
<evidence type="ECO:0000256" key="3">
    <source>
        <dbReference type="SAM" id="MobiDB-lite"/>
    </source>
</evidence>
<gene>
    <name evidence="4" type="ORF">GOMPHAMPRED_006356</name>
</gene>
<evidence type="ECO:0000313" key="4">
    <source>
        <dbReference type="EMBL" id="CAF9908925.1"/>
    </source>
</evidence>